<gene>
    <name evidence="2" type="ORF">HPB52_001182</name>
</gene>
<sequence length="118" mass="12245">MDHDYLSVLPRVIQQPPKSKLSTLLRVVPREVTSNEGSQAALRKSAAGSEPIESTTSSNNSTDLPGTNDASTTELSPTAVTHTKPLATVAAAPQKKTTNSSPAAETTFSASPAHCAIC</sequence>
<name>A0A9D4T8D9_RHISA</name>
<comment type="caution">
    <text evidence="2">The sequence shown here is derived from an EMBL/GenBank/DDBJ whole genome shotgun (WGS) entry which is preliminary data.</text>
</comment>
<feature type="compositionally biased region" description="Polar residues" evidence="1">
    <location>
        <begin position="95"/>
        <end position="110"/>
    </location>
</feature>
<evidence type="ECO:0000313" key="2">
    <source>
        <dbReference type="EMBL" id="KAH7981827.1"/>
    </source>
</evidence>
<dbReference type="AlphaFoldDB" id="A0A9D4T8D9"/>
<dbReference type="Proteomes" id="UP000821837">
    <property type="component" value="Chromosome 1"/>
</dbReference>
<dbReference type="VEuPathDB" id="VectorBase:RSAN_035519"/>
<organism evidence="2 3">
    <name type="scientific">Rhipicephalus sanguineus</name>
    <name type="common">Brown dog tick</name>
    <name type="synonym">Ixodes sanguineus</name>
    <dbReference type="NCBI Taxonomy" id="34632"/>
    <lineage>
        <taxon>Eukaryota</taxon>
        <taxon>Metazoa</taxon>
        <taxon>Ecdysozoa</taxon>
        <taxon>Arthropoda</taxon>
        <taxon>Chelicerata</taxon>
        <taxon>Arachnida</taxon>
        <taxon>Acari</taxon>
        <taxon>Parasitiformes</taxon>
        <taxon>Ixodida</taxon>
        <taxon>Ixodoidea</taxon>
        <taxon>Ixodidae</taxon>
        <taxon>Rhipicephalinae</taxon>
        <taxon>Rhipicephalus</taxon>
        <taxon>Rhipicephalus</taxon>
    </lineage>
</organism>
<protein>
    <submittedName>
        <fullName evidence="2">Uncharacterized protein</fullName>
    </submittedName>
</protein>
<feature type="region of interest" description="Disordered" evidence="1">
    <location>
        <begin position="31"/>
        <end position="112"/>
    </location>
</feature>
<evidence type="ECO:0000313" key="3">
    <source>
        <dbReference type="Proteomes" id="UP000821837"/>
    </source>
</evidence>
<keyword evidence="3" id="KW-1185">Reference proteome</keyword>
<reference evidence="2" key="1">
    <citation type="journal article" date="2020" name="Cell">
        <title>Large-Scale Comparative Analyses of Tick Genomes Elucidate Their Genetic Diversity and Vector Capacities.</title>
        <authorList>
            <consortium name="Tick Genome and Microbiome Consortium (TIGMIC)"/>
            <person name="Jia N."/>
            <person name="Wang J."/>
            <person name="Shi W."/>
            <person name="Du L."/>
            <person name="Sun Y."/>
            <person name="Zhan W."/>
            <person name="Jiang J.F."/>
            <person name="Wang Q."/>
            <person name="Zhang B."/>
            <person name="Ji P."/>
            <person name="Bell-Sakyi L."/>
            <person name="Cui X.M."/>
            <person name="Yuan T.T."/>
            <person name="Jiang B.G."/>
            <person name="Yang W.F."/>
            <person name="Lam T.T."/>
            <person name="Chang Q.C."/>
            <person name="Ding S.J."/>
            <person name="Wang X.J."/>
            <person name="Zhu J.G."/>
            <person name="Ruan X.D."/>
            <person name="Zhao L."/>
            <person name="Wei J.T."/>
            <person name="Ye R.Z."/>
            <person name="Que T.C."/>
            <person name="Du C.H."/>
            <person name="Zhou Y.H."/>
            <person name="Cheng J.X."/>
            <person name="Dai P.F."/>
            <person name="Guo W.B."/>
            <person name="Han X.H."/>
            <person name="Huang E.J."/>
            <person name="Li L.F."/>
            <person name="Wei W."/>
            <person name="Gao Y.C."/>
            <person name="Liu J.Z."/>
            <person name="Shao H.Z."/>
            <person name="Wang X."/>
            <person name="Wang C.C."/>
            <person name="Yang T.C."/>
            <person name="Huo Q.B."/>
            <person name="Li W."/>
            <person name="Chen H.Y."/>
            <person name="Chen S.E."/>
            <person name="Zhou L.G."/>
            <person name="Ni X.B."/>
            <person name="Tian J.H."/>
            <person name="Sheng Y."/>
            <person name="Liu T."/>
            <person name="Pan Y.S."/>
            <person name="Xia L.Y."/>
            <person name="Li J."/>
            <person name="Zhao F."/>
            <person name="Cao W.C."/>
        </authorList>
    </citation>
    <scope>NUCLEOTIDE SEQUENCE</scope>
    <source>
        <strain evidence="2">Rsan-2018</strain>
    </source>
</reference>
<proteinExistence type="predicted"/>
<reference evidence="2" key="2">
    <citation type="submission" date="2021-09" db="EMBL/GenBank/DDBJ databases">
        <authorList>
            <person name="Jia N."/>
            <person name="Wang J."/>
            <person name="Shi W."/>
            <person name="Du L."/>
            <person name="Sun Y."/>
            <person name="Zhan W."/>
            <person name="Jiang J."/>
            <person name="Wang Q."/>
            <person name="Zhang B."/>
            <person name="Ji P."/>
            <person name="Sakyi L.B."/>
            <person name="Cui X."/>
            <person name="Yuan T."/>
            <person name="Jiang B."/>
            <person name="Yang W."/>
            <person name="Lam T.T.-Y."/>
            <person name="Chang Q."/>
            <person name="Ding S."/>
            <person name="Wang X."/>
            <person name="Zhu J."/>
            <person name="Ruan X."/>
            <person name="Zhao L."/>
            <person name="Wei J."/>
            <person name="Que T."/>
            <person name="Du C."/>
            <person name="Cheng J."/>
            <person name="Dai P."/>
            <person name="Han X."/>
            <person name="Huang E."/>
            <person name="Gao Y."/>
            <person name="Liu J."/>
            <person name="Shao H."/>
            <person name="Ye R."/>
            <person name="Li L."/>
            <person name="Wei W."/>
            <person name="Wang X."/>
            <person name="Wang C."/>
            <person name="Huo Q."/>
            <person name="Li W."/>
            <person name="Guo W."/>
            <person name="Chen H."/>
            <person name="Chen S."/>
            <person name="Zhou L."/>
            <person name="Zhou L."/>
            <person name="Ni X."/>
            <person name="Tian J."/>
            <person name="Zhou Y."/>
            <person name="Sheng Y."/>
            <person name="Liu T."/>
            <person name="Pan Y."/>
            <person name="Xia L."/>
            <person name="Li J."/>
            <person name="Zhao F."/>
            <person name="Cao W."/>
        </authorList>
    </citation>
    <scope>NUCLEOTIDE SEQUENCE</scope>
    <source>
        <strain evidence="2">Rsan-2018</strain>
        <tissue evidence="2">Larvae</tissue>
    </source>
</reference>
<evidence type="ECO:0000256" key="1">
    <source>
        <dbReference type="SAM" id="MobiDB-lite"/>
    </source>
</evidence>
<feature type="compositionally biased region" description="Polar residues" evidence="1">
    <location>
        <begin position="52"/>
        <end position="81"/>
    </location>
</feature>
<accession>A0A9D4T8D9</accession>
<dbReference type="EMBL" id="JABSTV010001245">
    <property type="protein sequence ID" value="KAH7981827.1"/>
    <property type="molecule type" value="Genomic_DNA"/>
</dbReference>